<evidence type="ECO:0000313" key="2">
    <source>
        <dbReference type="Proteomes" id="UP000265520"/>
    </source>
</evidence>
<sequence>MLFKLFLDKLQGVEICIPERRGRDLAFLAFLTANRPGDFKVLSNHL</sequence>
<accession>A0A392TM92</accession>
<feature type="non-terminal residue" evidence="1">
    <location>
        <position position="46"/>
    </location>
</feature>
<comment type="caution">
    <text evidence="1">The sequence shown here is derived from an EMBL/GenBank/DDBJ whole genome shotgun (WGS) entry which is preliminary data.</text>
</comment>
<protein>
    <submittedName>
        <fullName evidence="1">Uncharacterized protein</fullName>
    </submittedName>
</protein>
<dbReference type="EMBL" id="LXQA010616334">
    <property type="protein sequence ID" value="MCI62289.1"/>
    <property type="molecule type" value="Genomic_DNA"/>
</dbReference>
<evidence type="ECO:0000313" key="1">
    <source>
        <dbReference type="EMBL" id="MCI62289.1"/>
    </source>
</evidence>
<proteinExistence type="predicted"/>
<dbReference type="AlphaFoldDB" id="A0A392TM92"/>
<dbReference type="Proteomes" id="UP000265520">
    <property type="component" value="Unassembled WGS sequence"/>
</dbReference>
<name>A0A392TM92_9FABA</name>
<keyword evidence="2" id="KW-1185">Reference proteome</keyword>
<organism evidence="1 2">
    <name type="scientific">Trifolium medium</name>
    <dbReference type="NCBI Taxonomy" id="97028"/>
    <lineage>
        <taxon>Eukaryota</taxon>
        <taxon>Viridiplantae</taxon>
        <taxon>Streptophyta</taxon>
        <taxon>Embryophyta</taxon>
        <taxon>Tracheophyta</taxon>
        <taxon>Spermatophyta</taxon>
        <taxon>Magnoliopsida</taxon>
        <taxon>eudicotyledons</taxon>
        <taxon>Gunneridae</taxon>
        <taxon>Pentapetalae</taxon>
        <taxon>rosids</taxon>
        <taxon>fabids</taxon>
        <taxon>Fabales</taxon>
        <taxon>Fabaceae</taxon>
        <taxon>Papilionoideae</taxon>
        <taxon>50 kb inversion clade</taxon>
        <taxon>NPAAA clade</taxon>
        <taxon>Hologalegina</taxon>
        <taxon>IRL clade</taxon>
        <taxon>Trifolieae</taxon>
        <taxon>Trifolium</taxon>
    </lineage>
</organism>
<reference evidence="1 2" key="1">
    <citation type="journal article" date="2018" name="Front. Plant Sci.">
        <title>Red Clover (Trifolium pratense) and Zigzag Clover (T. medium) - A Picture of Genomic Similarities and Differences.</title>
        <authorList>
            <person name="Dluhosova J."/>
            <person name="Istvanek J."/>
            <person name="Nedelnik J."/>
            <person name="Repkova J."/>
        </authorList>
    </citation>
    <scope>NUCLEOTIDE SEQUENCE [LARGE SCALE GENOMIC DNA]</scope>
    <source>
        <strain evidence="2">cv. 10/8</strain>
        <tissue evidence="1">Leaf</tissue>
    </source>
</reference>